<dbReference type="OrthoDB" id="7605310at2"/>
<gene>
    <name evidence="1" type="ORF">DJ021_01665</name>
</gene>
<evidence type="ECO:0000313" key="2">
    <source>
        <dbReference type="Proteomes" id="UP000249842"/>
    </source>
</evidence>
<organism evidence="1 2">
    <name type="scientific">Phenylobacterium hankyongense</name>
    <dbReference type="NCBI Taxonomy" id="1813876"/>
    <lineage>
        <taxon>Bacteria</taxon>
        <taxon>Pseudomonadati</taxon>
        <taxon>Pseudomonadota</taxon>
        <taxon>Alphaproteobacteria</taxon>
        <taxon>Caulobacterales</taxon>
        <taxon>Caulobacteraceae</taxon>
        <taxon>Phenylobacterium</taxon>
    </lineage>
</organism>
<accession>A0A328AWQ3</accession>
<protein>
    <submittedName>
        <fullName evidence="1">Uncharacterized protein</fullName>
    </submittedName>
</protein>
<evidence type="ECO:0000313" key="1">
    <source>
        <dbReference type="EMBL" id="RAK58591.1"/>
    </source>
</evidence>
<sequence>MEIHKPKAVHGWRELLTEIGIIVIGVLIALAAEQLVEWGRWHEKIGIGRDAIHKEIATNGTYYAFRVTTAPCIVRRLNQLAAVTEQLALHRRPEPIRFAGLHIGNLIIDNAWQAERAEQTLTHFPRAELDRLSQFYAQQEDIRLWVEREEETWATLRMLEGDPGRLGPADISALRNALQQARNLNFLLALNSKVELDQAQSLGVAIPLPRADDLNGLDVKRACAPLDRTLNPDPMGTP</sequence>
<dbReference type="Proteomes" id="UP000249842">
    <property type="component" value="Unassembled WGS sequence"/>
</dbReference>
<proteinExistence type="predicted"/>
<dbReference type="AlphaFoldDB" id="A0A328AWQ3"/>
<dbReference type="EMBL" id="QFYP01000001">
    <property type="protein sequence ID" value="RAK58591.1"/>
    <property type="molecule type" value="Genomic_DNA"/>
</dbReference>
<keyword evidence="2" id="KW-1185">Reference proteome</keyword>
<reference evidence="2" key="1">
    <citation type="submission" date="2018-05" db="EMBL/GenBank/DDBJ databases">
        <authorList>
            <person name="Li X."/>
        </authorList>
    </citation>
    <scope>NUCLEOTIDE SEQUENCE [LARGE SCALE GENOMIC DNA]</scope>
    <source>
        <strain evidence="2">HKS-05</strain>
    </source>
</reference>
<comment type="caution">
    <text evidence="1">The sequence shown here is derived from an EMBL/GenBank/DDBJ whole genome shotgun (WGS) entry which is preliminary data.</text>
</comment>
<dbReference type="RefSeq" id="WP_111455884.1">
    <property type="nucleotide sequence ID" value="NZ_QFYP01000001.1"/>
</dbReference>
<name>A0A328AWQ3_9CAUL</name>